<dbReference type="Proteomes" id="UP000596130">
    <property type="component" value="Chromosome"/>
</dbReference>
<gene>
    <name evidence="3" type="ORF">I8755_25520</name>
</gene>
<dbReference type="Pfam" id="PF00990">
    <property type="entry name" value="GGDEF"/>
    <property type="match status" value="1"/>
</dbReference>
<dbReference type="AlphaFoldDB" id="A0A7T4PJT6"/>
<reference evidence="3 4" key="1">
    <citation type="submission" date="2020-12" db="EMBL/GenBank/DDBJ databases">
        <title>Identification and biosynthesis of polyene macrolides produced by Streptomyces alfalfae Men-myco-93-63.</title>
        <authorList>
            <person name="Liu D."/>
            <person name="Li Y."/>
            <person name="Liu L."/>
            <person name="Han X."/>
            <person name="Shen F."/>
        </authorList>
    </citation>
    <scope>NUCLEOTIDE SEQUENCE [LARGE SCALE GENOMIC DNA]</scope>
    <source>
        <strain evidence="3 4">Men-myco-93-63</strain>
    </source>
</reference>
<accession>A0A7T4PJT6</accession>
<name>A0A7T4PJT6_9ACTN</name>
<evidence type="ECO:0000259" key="2">
    <source>
        <dbReference type="PROSITE" id="PS50887"/>
    </source>
</evidence>
<evidence type="ECO:0000313" key="4">
    <source>
        <dbReference type="Proteomes" id="UP000596130"/>
    </source>
</evidence>
<dbReference type="CDD" id="cd01949">
    <property type="entry name" value="GGDEF"/>
    <property type="match status" value="1"/>
</dbReference>
<organism evidence="3 4">
    <name type="scientific">Streptomyces alfalfae</name>
    <dbReference type="NCBI Taxonomy" id="1642299"/>
    <lineage>
        <taxon>Bacteria</taxon>
        <taxon>Bacillati</taxon>
        <taxon>Actinomycetota</taxon>
        <taxon>Actinomycetes</taxon>
        <taxon>Kitasatosporales</taxon>
        <taxon>Streptomycetaceae</taxon>
        <taxon>Streptomyces</taxon>
    </lineage>
</organism>
<evidence type="ECO:0000256" key="1">
    <source>
        <dbReference type="SAM" id="MobiDB-lite"/>
    </source>
</evidence>
<dbReference type="SUPFAM" id="SSF55073">
    <property type="entry name" value="Nucleotide cyclase"/>
    <property type="match status" value="1"/>
</dbReference>
<dbReference type="PANTHER" id="PTHR46663">
    <property type="entry name" value="DIGUANYLATE CYCLASE DGCT-RELATED"/>
    <property type="match status" value="1"/>
</dbReference>
<dbReference type="PROSITE" id="PS50887">
    <property type="entry name" value="GGDEF"/>
    <property type="match status" value="1"/>
</dbReference>
<feature type="region of interest" description="Disordered" evidence="1">
    <location>
        <begin position="204"/>
        <end position="224"/>
    </location>
</feature>
<feature type="domain" description="GGDEF" evidence="2">
    <location>
        <begin position="58"/>
        <end position="197"/>
    </location>
</feature>
<sequence>MSQTLAALAAALPLASGWSVHSLWMRRRIESARRDPLTGLWTRDPFEERARKSLAQGQQRAVYVVDLNWFKQINDTFGHAAGDAVIRATGQRFGEWADDNAGIAGRLGGDEFAAITPVDGGTATVTDNLHSKLADLLDRLEQPVEFEGQHIDVYASIGAARYWRAGTADLSALLRRADEQMYKAKQDGGGWGIAPKLGFAPEFGTVNGRREGRSGTTRGTGAAA</sequence>
<dbReference type="InterPro" id="IPR000160">
    <property type="entry name" value="GGDEF_dom"/>
</dbReference>
<dbReference type="SMART" id="SM00267">
    <property type="entry name" value="GGDEF"/>
    <property type="match status" value="1"/>
</dbReference>
<protein>
    <submittedName>
        <fullName evidence="3">GGDEF domain-containing protein</fullName>
    </submittedName>
</protein>
<dbReference type="InterPro" id="IPR029787">
    <property type="entry name" value="Nucleotide_cyclase"/>
</dbReference>
<proteinExistence type="predicted"/>
<dbReference type="PANTHER" id="PTHR46663:SF2">
    <property type="entry name" value="GGDEF DOMAIN-CONTAINING PROTEIN"/>
    <property type="match status" value="1"/>
</dbReference>
<dbReference type="InterPro" id="IPR043128">
    <property type="entry name" value="Rev_trsase/Diguanyl_cyclase"/>
</dbReference>
<dbReference type="Gene3D" id="3.30.70.270">
    <property type="match status" value="1"/>
</dbReference>
<dbReference type="NCBIfam" id="TIGR00254">
    <property type="entry name" value="GGDEF"/>
    <property type="match status" value="1"/>
</dbReference>
<evidence type="ECO:0000313" key="3">
    <source>
        <dbReference type="EMBL" id="QQC91389.1"/>
    </source>
</evidence>
<dbReference type="RefSeq" id="WP_198503626.1">
    <property type="nucleotide sequence ID" value="NZ_CP065959.1"/>
</dbReference>
<dbReference type="EMBL" id="CP065959">
    <property type="protein sequence ID" value="QQC91389.1"/>
    <property type="molecule type" value="Genomic_DNA"/>
</dbReference>
<feature type="compositionally biased region" description="Low complexity" evidence="1">
    <location>
        <begin position="214"/>
        <end position="224"/>
    </location>
</feature>
<dbReference type="InterPro" id="IPR052163">
    <property type="entry name" value="DGC-Regulatory_Protein"/>
</dbReference>